<feature type="compositionally biased region" description="Low complexity" evidence="1">
    <location>
        <begin position="36"/>
        <end position="49"/>
    </location>
</feature>
<dbReference type="AlphaFoldDB" id="A0A329MHY9"/>
<gene>
    <name evidence="3" type="ORF">DQG23_22825</name>
</gene>
<feature type="chain" id="PRO_5038333651" evidence="2">
    <location>
        <begin position="24"/>
        <end position="490"/>
    </location>
</feature>
<sequence length="490" mass="54875">MKTTCKRAATPLISLTLALAVTACGGTSNENKGEPAKSASPSPASKQAAVYPENGLPKDEKVTLKFGFFEGGSGREWFDYAMETFKKKFPNVSFEVVYSPKIGDLVNTKIAANNDDDMFDMFNGPPAGFNDTAVNLIKEGRLESQEDLWDRKTYDGSGKTLKELALEGQYKGAARILDKTYALPMNGTGTGLFFNKKLFEQNGWNQNPRTWDEFLKLCEDIKAKGVIPITYPGTVIGYLDYAFTGPWKLFELAEISGNLKTIESNYRNLELPFYTSPEYIDMYNRMYELGKRGYFSPGAAGLNHTQSQMQVLQGKAAMVTTGVWVSNEMKDSMPKDFEWGFMVVPYGDKPDSTKWMRVSAGGGAYIWGKKPELNRKWAKEFNVWLWNLDVQQAFAEKGGQLPIRSDYMDDQARAEKLQDAPRAMLQYMKTNKVMGETGSFAVTLSAPERAQADKLLNDNRGLIAEGKKDPKDVLQEVELFMKKAIDSKKK</sequence>
<comment type="caution">
    <text evidence="3">The sequence shown here is derived from an EMBL/GenBank/DDBJ whole genome shotgun (WGS) entry which is preliminary data.</text>
</comment>
<dbReference type="PANTHER" id="PTHR43649:SF12">
    <property type="entry name" value="DIACETYLCHITOBIOSE BINDING PROTEIN DASA"/>
    <property type="match status" value="1"/>
</dbReference>
<keyword evidence="4" id="KW-1185">Reference proteome</keyword>
<protein>
    <submittedName>
        <fullName evidence="3">ABC transporter substrate-binding protein</fullName>
    </submittedName>
</protein>
<dbReference type="EMBL" id="QMFB01000014">
    <property type="protein sequence ID" value="RAV18986.1"/>
    <property type="molecule type" value="Genomic_DNA"/>
</dbReference>
<reference evidence="3 4" key="1">
    <citation type="journal article" date="2009" name="Int. J. Syst. Evol. Microbiol.">
        <title>Paenibacillus contaminans sp. nov., isolated from a contaminated laboratory plate.</title>
        <authorList>
            <person name="Chou J.H."/>
            <person name="Lee J.H."/>
            <person name="Lin M.C."/>
            <person name="Chang P.S."/>
            <person name="Arun A.B."/>
            <person name="Young C.C."/>
            <person name="Chen W.M."/>
        </authorList>
    </citation>
    <scope>NUCLEOTIDE SEQUENCE [LARGE SCALE GENOMIC DNA]</scope>
    <source>
        <strain evidence="3 4">CKOBP-6</strain>
    </source>
</reference>
<accession>A0A329MHY9</accession>
<dbReference type="InterPro" id="IPR050490">
    <property type="entry name" value="Bact_solute-bd_prot1"/>
</dbReference>
<dbReference type="SUPFAM" id="SSF53850">
    <property type="entry name" value="Periplasmic binding protein-like II"/>
    <property type="match status" value="1"/>
</dbReference>
<keyword evidence="2" id="KW-0732">Signal</keyword>
<feature type="signal peptide" evidence="2">
    <location>
        <begin position="1"/>
        <end position="23"/>
    </location>
</feature>
<dbReference type="PANTHER" id="PTHR43649">
    <property type="entry name" value="ARABINOSE-BINDING PROTEIN-RELATED"/>
    <property type="match status" value="1"/>
</dbReference>
<name>A0A329MHY9_9BACL</name>
<organism evidence="3 4">
    <name type="scientific">Paenibacillus contaminans</name>
    <dbReference type="NCBI Taxonomy" id="450362"/>
    <lineage>
        <taxon>Bacteria</taxon>
        <taxon>Bacillati</taxon>
        <taxon>Bacillota</taxon>
        <taxon>Bacilli</taxon>
        <taxon>Bacillales</taxon>
        <taxon>Paenibacillaceae</taxon>
        <taxon>Paenibacillus</taxon>
    </lineage>
</organism>
<evidence type="ECO:0000256" key="1">
    <source>
        <dbReference type="SAM" id="MobiDB-lite"/>
    </source>
</evidence>
<evidence type="ECO:0000313" key="3">
    <source>
        <dbReference type="EMBL" id="RAV18986.1"/>
    </source>
</evidence>
<evidence type="ECO:0000256" key="2">
    <source>
        <dbReference type="SAM" id="SignalP"/>
    </source>
</evidence>
<evidence type="ECO:0000313" key="4">
    <source>
        <dbReference type="Proteomes" id="UP000250369"/>
    </source>
</evidence>
<dbReference type="OrthoDB" id="94797at2"/>
<feature type="region of interest" description="Disordered" evidence="1">
    <location>
        <begin position="28"/>
        <end position="53"/>
    </location>
</feature>
<proteinExistence type="predicted"/>
<dbReference type="Gene3D" id="3.40.190.10">
    <property type="entry name" value="Periplasmic binding protein-like II"/>
    <property type="match status" value="1"/>
</dbReference>
<dbReference type="RefSeq" id="WP_113033193.1">
    <property type="nucleotide sequence ID" value="NZ_QMFB01000014.1"/>
</dbReference>
<dbReference type="PROSITE" id="PS51257">
    <property type="entry name" value="PROKAR_LIPOPROTEIN"/>
    <property type="match status" value="1"/>
</dbReference>
<dbReference type="InterPro" id="IPR006059">
    <property type="entry name" value="SBP"/>
</dbReference>
<dbReference type="Proteomes" id="UP000250369">
    <property type="component" value="Unassembled WGS sequence"/>
</dbReference>
<dbReference type="Pfam" id="PF01547">
    <property type="entry name" value="SBP_bac_1"/>
    <property type="match status" value="1"/>
</dbReference>